<proteinExistence type="predicted"/>
<sequence length="217" mass="23054">MCESGLPLAPIWYRWCATTNNMVGNRNGRDRVSDLLNRRMKSMKKFLTIATLGVALAVTGCGKSESNAGGTVKREAGNWKTDVKLVKFEVPGMPPEMKDGMAKMMEGASGMDQCFTQEQVDKEDIASELAKGPGSGGECKWAKKEVAGGKIDVAGTCTANGQTVDMAMNGTMEAKKTDVTITTKGKVPNGQGDMEMVLQMTSTHTGPCKDGAATTKS</sequence>
<accession>A0A2S8BA14</accession>
<evidence type="ECO:0000313" key="1">
    <source>
        <dbReference type="EMBL" id="PQM29176.1"/>
    </source>
</evidence>
<evidence type="ECO:0008006" key="3">
    <source>
        <dbReference type="Google" id="ProtNLM"/>
    </source>
</evidence>
<dbReference type="Proteomes" id="UP000238954">
    <property type="component" value="Chromosome"/>
</dbReference>
<dbReference type="InterPro" id="IPR022061">
    <property type="entry name" value="DUF3617"/>
</dbReference>
<name>A0A2S8BA14_9SPHN</name>
<dbReference type="AlphaFoldDB" id="A0A2S8BA14"/>
<dbReference type="EMBL" id="PHFW01000002">
    <property type="protein sequence ID" value="PQM29176.1"/>
    <property type="molecule type" value="Genomic_DNA"/>
</dbReference>
<protein>
    <recommendedName>
        <fullName evidence="3">DUF3617 domain-containing protein</fullName>
    </recommendedName>
</protein>
<gene>
    <name evidence="1" type="ORF">CVO77_04255</name>
</gene>
<reference evidence="2" key="1">
    <citation type="submission" date="2017-11" db="EMBL/GenBank/DDBJ databases">
        <title>The complete genome sequence of Sphingopyxis pomeranensis sp. nov. strain WS5A3p.</title>
        <authorList>
            <person name="Kaminski M.A."/>
        </authorList>
    </citation>
    <scope>NUCLEOTIDE SEQUENCE [LARGE SCALE GENOMIC DNA]</scope>
    <source>
        <strain evidence="2">WS5A3p</strain>
    </source>
</reference>
<dbReference type="Pfam" id="PF12276">
    <property type="entry name" value="DUF3617"/>
    <property type="match status" value="1"/>
</dbReference>
<keyword evidence="2" id="KW-1185">Reference proteome</keyword>
<organism evidence="1 2">
    <name type="scientific">Sphingopyxis lindanitolerans</name>
    <dbReference type="NCBI Taxonomy" id="2054227"/>
    <lineage>
        <taxon>Bacteria</taxon>
        <taxon>Pseudomonadati</taxon>
        <taxon>Pseudomonadota</taxon>
        <taxon>Alphaproteobacteria</taxon>
        <taxon>Sphingomonadales</taxon>
        <taxon>Sphingomonadaceae</taxon>
        <taxon>Sphingopyxis</taxon>
    </lineage>
</organism>
<comment type="caution">
    <text evidence="1">The sequence shown here is derived from an EMBL/GenBank/DDBJ whole genome shotgun (WGS) entry which is preliminary data.</text>
</comment>
<evidence type="ECO:0000313" key="2">
    <source>
        <dbReference type="Proteomes" id="UP000238954"/>
    </source>
</evidence>